<dbReference type="Proteomes" id="UP000766336">
    <property type="component" value="Unassembled WGS sequence"/>
</dbReference>
<feature type="transmembrane region" description="Helical" evidence="1">
    <location>
        <begin position="481"/>
        <end position="498"/>
    </location>
</feature>
<dbReference type="PANTHER" id="PTHR34219">
    <property type="entry name" value="IRON-REGULATED INNER MEMBRANE PROTEIN-RELATED"/>
    <property type="match status" value="1"/>
</dbReference>
<dbReference type="InterPro" id="IPR005625">
    <property type="entry name" value="PepSY-ass_TM"/>
</dbReference>
<dbReference type="PANTHER" id="PTHR34219:SF4">
    <property type="entry name" value="PEPSY DOMAIN-CONTAINING PROTEIN"/>
    <property type="match status" value="1"/>
</dbReference>
<feature type="transmembrane region" description="Helical" evidence="1">
    <location>
        <begin position="12"/>
        <end position="36"/>
    </location>
</feature>
<gene>
    <name evidence="2" type="ORF">KHU32_05745</name>
</gene>
<feature type="transmembrane region" description="Helical" evidence="1">
    <location>
        <begin position="414"/>
        <end position="431"/>
    </location>
</feature>
<feature type="transmembrane region" description="Helical" evidence="1">
    <location>
        <begin position="137"/>
        <end position="158"/>
    </location>
</feature>
<dbReference type="EMBL" id="JAHCDA010000001">
    <property type="protein sequence ID" value="MBS7810430.1"/>
    <property type="molecule type" value="Genomic_DNA"/>
</dbReference>
<proteinExistence type="predicted"/>
<organism evidence="2 3">
    <name type="scientific">Roseococcus pinisoli</name>
    <dbReference type="NCBI Taxonomy" id="2835040"/>
    <lineage>
        <taxon>Bacteria</taxon>
        <taxon>Pseudomonadati</taxon>
        <taxon>Pseudomonadota</taxon>
        <taxon>Alphaproteobacteria</taxon>
        <taxon>Acetobacterales</taxon>
        <taxon>Roseomonadaceae</taxon>
        <taxon>Roseococcus</taxon>
    </lineage>
</organism>
<protein>
    <submittedName>
        <fullName evidence="2">PepSY domain-containing protein</fullName>
    </submittedName>
</protein>
<feature type="transmembrane region" description="Helical" evidence="1">
    <location>
        <begin position="187"/>
        <end position="211"/>
    </location>
</feature>
<keyword evidence="1" id="KW-0472">Membrane</keyword>
<comment type="caution">
    <text evidence="2">The sequence shown here is derived from an EMBL/GenBank/DDBJ whole genome shotgun (WGS) entry which is preliminary data.</text>
</comment>
<accession>A0ABS5Q9U8</accession>
<keyword evidence="1" id="KW-0812">Transmembrane</keyword>
<name>A0ABS5Q9U8_9PROT</name>
<sequence length="522" mass="57045">MKNGFRQSMAWLHTWSGLLVGWILFAVFLTGTASYFKGEISQWMRPELHASAAGPEAAAELAVNALRQIAPRSNTWSVGLPQERDPIIRVFWRSPEARRFQNAILDPVSGERVDSRQTRGGDFFYRFHFELHMQPIWGRWVVGFCAMMMLVAIISGVITHRRIFADFFTFRPGKAPQRSWLDAHNAMAVLALPYHLMITYTGLITLMLMYMPWGIDAAYNGNRQAFFAEAVGSPPPPRAAGRPGELVAIGPLVAEAARQWGEQGVARLTVHNPTDANSVVQISRGDAGRLSMNPQTIVFNGTTGERTSETGGDGAAAATRGVTYGLHLGRFAGPVMRALFFLSGLAGTGMVATGLILWAAKHRQKRAATAKPGFGQRLVDTLNVATIAGLPIAMAGFFWANRLLPLDIAARPDWEIRVFFGLWVASLLHALIRPLRRAWIEQFAFAAFLGLAIPLLNALTTQRHLGVSLPQGDWAMAGMDLGLAGMGALMGAIAWKLARRPETVPVKRKARDAAMPAAAKSA</sequence>
<keyword evidence="3" id="KW-1185">Reference proteome</keyword>
<feature type="transmembrane region" description="Helical" evidence="1">
    <location>
        <begin position="381"/>
        <end position="402"/>
    </location>
</feature>
<dbReference type="Pfam" id="PF03929">
    <property type="entry name" value="PepSY_TM"/>
    <property type="match status" value="1"/>
</dbReference>
<feature type="transmembrane region" description="Helical" evidence="1">
    <location>
        <begin position="338"/>
        <end position="360"/>
    </location>
</feature>
<feature type="transmembrane region" description="Helical" evidence="1">
    <location>
        <begin position="443"/>
        <end position="461"/>
    </location>
</feature>
<dbReference type="RefSeq" id="WP_213669048.1">
    <property type="nucleotide sequence ID" value="NZ_JAHCDA010000001.1"/>
</dbReference>
<evidence type="ECO:0000313" key="3">
    <source>
        <dbReference type="Proteomes" id="UP000766336"/>
    </source>
</evidence>
<reference evidence="2 3" key="1">
    <citation type="submission" date="2021-05" db="EMBL/GenBank/DDBJ databases">
        <title>Roseococcus sp. XZZS9, whole genome shotgun sequencing project.</title>
        <authorList>
            <person name="Zhao G."/>
            <person name="Shen L."/>
        </authorList>
    </citation>
    <scope>NUCLEOTIDE SEQUENCE [LARGE SCALE GENOMIC DNA]</scope>
    <source>
        <strain evidence="2 3">XZZS9</strain>
    </source>
</reference>
<keyword evidence="1" id="KW-1133">Transmembrane helix</keyword>
<evidence type="ECO:0000313" key="2">
    <source>
        <dbReference type="EMBL" id="MBS7810430.1"/>
    </source>
</evidence>
<evidence type="ECO:0000256" key="1">
    <source>
        <dbReference type="SAM" id="Phobius"/>
    </source>
</evidence>